<comment type="caution">
    <text evidence="1">The sequence shown here is derived from an EMBL/GenBank/DDBJ whole genome shotgun (WGS) entry which is preliminary data.</text>
</comment>
<dbReference type="Proteomes" id="UP000006787">
    <property type="component" value="Unassembled WGS sequence"/>
</dbReference>
<name>K2PUB0_9LACT</name>
<organism evidence="1 2">
    <name type="scientific">Lactococcus garvieae DCC43</name>
    <dbReference type="NCBI Taxonomy" id="1231377"/>
    <lineage>
        <taxon>Bacteria</taxon>
        <taxon>Bacillati</taxon>
        <taxon>Bacillota</taxon>
        <taxon>Bacilli</taxon>
        <taxon>Lactobacillales</taxon>
        <taxon>Streptococcaceae</taxon>
        <taxon>Lactococcus</taxon>
    </lineage>
</organism>
<dbReference type="PATRIC" id="fig|1231377.3.peg.1564"/>
<evidence type="ECO:0008006" key="3">
    <source>
        <dbReference type="Google" id="ProtNLM"/>
    </source>
</evidence>
<gene>
    <name evidence="1" type="ORF">C426_1578</name>
</gene>
<proteinExistence type="predicted"/>
<sequence length="40" mass="4553">MSIANDMTSCDGCGQWLDMEDMVFVDGFSYCEECSEKNNF</sequence>
<dbReference type="AlphaFoldDB" id="K2PUB0"/>
<evidence type="ECO:0000313" key="2">
    <source>
        <dbReference type="Proteomes" id="UP000006787"/>
    </source>
</evidence>
<reference evidence="1 2" key="1">
    <citation type="journal article" date="2012" name="J. Bacteriol.">
        <title>Genome Sequence of the Bacteriocin-Producing Strain Lactococcus garvieae DCC43.</title>
        <authorList>
            <person name="Gabrielsen C."/>
            <person name="Brede D.A."/>
            <person name="Hernandez P.E."/>
            <person name="Nes I.F."/>
            <person name="Diep D.B."/>
        </authorList>
    </citation>
    <scope>NUCLEOTIDE SEQUENCE [LARGE SCALE GENOMIC DNA]</scope>
    <source>
        <strain evidence="1 2">DCC43</strain>
    </source>
</reference>
<evidence type="ECO:0000313" key="1">
    <source>
        <dbReference type="EMBL" id="EKF51041.1"/>
    </source>
</evidence>
<dbReference type="EMBL" id="AMQS01000025">
    <property type="protein sequence ID" value="EKF51041.1"/>
    <property type="molecule type" value="Genomic_DNA"/>
</dbReference>
<dbReference type="RefSeq" id="WP_003136066.1">
    <property type="nucleotide sequence ID" value="NZ_AMQS01000025.1"/>
</dbReference>
<accession>K2PUB0</accession>
<protein>
    <recommendedName>
        <fullName evidence="3">DksA C4-type domain-containing protein</fullName>
    </recommendedName>
</protein>